<dbReference type="Proteomes" id="UP000887564">
    <property type="component" value="Unplaced"/>
</dbReference>
<proteinExistence type="predicted"/>
<dbReference type="AlphaFoldDB" id="A0A914RUT8"/>
<protein>
    <submittedName>
        <fullName evidence="2">Uncharacterized protein</fullName>
    </submittedName>
</protein>
<reference evidence="2" key="1">
    <citation type="submission" date="2022-11" db="UniProtKB">
        <authorList>
            <consortium name="WormBaseParasite"/>
        </authorList>
    </citation>
    <scope>IDENTIFICATION</scope>
</reference>
<evidence type="ECO:0000313" key="2">
    <source>
        <dbReference type="WBParaSite" id="PEQ_0000861401-mRNA-1"/>
    </source>
</evidence>
<evidence type="ECO:0000313" key="1">
    <source>
        <dbReference type="Proteomes" id="UP000887564"/>
    </source>
</evidence>
<organism evidence="1 2">
    <name type="scientific">Parascaris equorum</name>
    <name type="common">Equine roundworm</name>
    <dbReference type="NCBI Taxonomy" id="6256"/>
    <lineage>
        <taxon>Eukaryota</taxon>
        <taxon>Metazoa</taxon>
        <taxon>Ecdysozoa</taxon>
        <taxon>Nematoda</taxon>
        <taxon>Chromadorea</taxon>
        <taxon>Rhabditida</taxon>
        <taxon>Spirurina</taxon>
        <taxon>Ascaridomorpha</taxon>
        <taxon>Ascaridoidea</taxon>
        <taxon>Ascarididae</taxon>
        <taxon>Parascaris</taxon>
    </lineage>
</organism>
<keyword evidence="1" id="KW-1185">Reference proteome</keyword>
<accession>A0A914RUT8</accession>
<name>A0A914RUT8_PAREQ</name>
<sequence>LPGQRDSSPQIVIHSSLRHNWIIQIGFNKHIDFPKRIVPFKIFLSSLPMKNTDKKKLVEVRDFASSIVSLLQNSHLHFVSFANERTNPSHLCVAFQEMTSNFLAVYNLQSPDAQKIVFRGIVKTVHSSQTTASINVTTNCKDSSVSEIKRVPKYELLMNTENFFRKYLPEWRSNMTIENLEAICQRVVNKIIPDCFDLSPERFKRAPRKTRKVLQNAGVRQTLMEKYIEDENFGPSLTKLLICIQSNDWASQLLLICWYRFHIPQHRLFQMGDLLKLENFNDPLKFHKKFAKKKLNNLVLQLGFPTISKVTKWNRKIPPGRLIACKVGGQLYVLPLLAVTIAEVGREEKRREERSSANKAFVLAENTDTRTDSWICTRNTQRSRVVFALSTLWYV</sequence>
<dbReference type="WBParaSite" id="PEQ_0000861401-mRNA-1">
    <property type="protein sequence ID" value="PEQ_0000861401-mRNA-1"/>
    <property type="gene ID" value="PEQ_0000861401"/>
</dbReference>